<feature type="compositionally biased region" description="Polar residues" evidence="1">
    <location>
        <begin position="18"/>
        <end position="32"/>
    </location>
</feature>
<dbReference type="AlphaFoldDB" id="A0A066VXZ5"/>
<organism evidence="2 3">
    <name type="scientific">Tilletiaria anomala (strain ATCC 24038 / CBS 436.72 / UBC 951)</name>
    <dbReference type="NCBI Taxonomy" id="1037660"/>
    <lineage>
        <taxon>Eukaryota</taxon>
        <taxon>Fungi</taxon>
        <taxon>Dikarya</taxon>
        <taxon>Basidiomycota</taxon>
        <taxon>Ustilaginomycotina</taxon>
        <taxon>Exobasidiomycetes</taxon>
        <taxon>Georgefischeriales</taxon>
        <taxon>Tilletiariaceae</taxon>
        <taxon>Tilletiaria</taxon>
    </lineage>
</organism>
<accession>A0A066VXZ5</accession>
<evidence type="ECO:0000313" key="2">
    <source>
        <dbReference type="EMBL" id="KDN46612.1"/>
    </source>
</evidence>
<reference evidence="2 3" key="1">
    <citation type="submission" date="2014-05" db="EMBL/GenBank/DDBJ databases">
        <title>Draft genome sequence of a rare smut relative, Tilletiaria anomala UBC 951.</title>
        <authorList>
            <consortium name="DOE Joint Genome Institute"/>
            <person name="Toome M."/>
            <person name="Kuo A."/>
            <person name="Henrissat B."/>
            <person name="Lipzen A."/>
            <person name="Tritt A."/>
            <person name="Yoshinaga Y."/>
            <person name="Zane M."/>
            <person name="Barry K."/>
            <person name="Grigoriev I.V."/>
            <person name="Spatafora J.W."/>
            <person name="Aimea M.C."/>
        </authorList>
    </citation>
    <scope>NUCLEOTIDE SEQUENCE [LARGE SCALE GENOMIC DNA]</scope>
    <source>
        <strain evidence="2 3">UBC 951</strain>
    </source>
</reference>
<evidence type="ECO:0000256" key="1">
    <source>
        <dbReference type="SAM" id="MobiDB-lite"/>
    </source>
</evidence>
<dbReference type="HOGENOM" id="CLU_2832968_0_0_1"/>
<comment type="caution">
    <text evidence="2">The sequence shown here is derived from an EMBL/GenBank/DDBJ whole genome shotgun (WGS) entry which is preliminary data.</text>
</comment>
<dbReference type="GeneID" id="25264331"/>
<dbReference type="EMBL" id="JMSN01000034">
    <property type="protein sequence ID" value="KDN46612.1"/>
    <property type="molecule type" value="Genomic_DNA"/>
</dbReference>
<dbReference type="RefSeq" id="XP_013243591.1">
    <property type="nucleotide sequence ID" value="XM_013388137.1"/>
</dbReference>
<dbReference type="Proteomes" id="UP000027361">
    <property type="component" value="Unassembled WGS sequence"/>
</dbReference>
<feature type="region of interest" description="Disordered" evidence="1">
    <location>
        <begin position="1"/>
        <end position="66"/>
    </location>
</feature>
<dbReference type="InParanoid" id="A0A066VXZ5"/>
<evidence type="ECO:0000313" key="3">
    <source>
        <dbReference type="Proteomes" id="UP000027361"/>
    </source>
</evidence>
<name>A0A066VXZ5_TILAU</name>
<gene>
    <name evidence="2" type="ORF">K437DRAFT_256118</name>
</gene>
<keyword evidence="3" id="KW-1185">Reference proteome</keyword>
<protein>
    <submittedName>
        <fullName evidence="2">Uncharacterized protein</fullName>
    </submittedName>
</protein>
<sequence>MRADRKPKPKPIQQQPIVNSLQHPIPQKQMQQLPPVHYRKANSQVPNKPRDWPPDTGTLDTEMGDG</sequence>
<proteinExistence type="predicted"/>